<dbReference type="Pfam" id="PF02854">
    <property type="entry name" value="MIF4G"/>
    <property type="match status" value="1"/>
</dbReference>
<keyword evidence="4" id="KW-1185">Reference proteome</keyword>
<sequence>MPFIIKRILFYPKKSVMEIGSPSAYRPYIHESGIPDSEVILFTENKARELVAGGTTITKEMLDAMEFSSSSSEEFTEDNQELIEGKKAVSENIDKIVADEFKANLHSDEGESTEENSDEFNRETSGDMEKQLSERLEGVVKIDDGAKTEEDVSSVDNAAEQGESVAAPVAIDDQVDKEQEKPVQPPDAEPAQVESLAEIEDASVTLDIPQDKAAEHIYVYQPAAFESLPAKVLLEQVKTNFNVCFLDLHDDIVTLNDNFKKEFYNKFMKILEDEIAQKDLSDKYIKSLTDVRKSLMSKYENVVRKDVDVRYTVDEILAIKERTEIPINVDKTIFAAAARRERREDSISLFRLELNRIAWTNSNSTIERIKRLKVKKDTEIKKMAEVLFDKAISEEAFCKLYAFVVQNLYKTFRSDEEKRRGDTKSVFFSTLIKLCQNILHNKEKWTTTHDLSTLSMEERISMEETLEKENIEKEIKKGRMLGTVKFISLLYSYTIIGFKGISLCISSLLDLDDEQNVETLCALLGSCGEKMVQSGKHVELINVMNMLKQKRQWSNRIRFMVCDILEKCDGWVKEKRKDSPFKNSFSALKNDRGFLMNKENVEIARKENEMVVEHITAPPKDATPVASNSEGRESRLLDMMDVMARIIEDVPHVNDYTSLINEMKERTKEADLSLILESYFLIIIEIYESYGDYLKLLKLYLADVKADERVVNESIVSVENKLGDISVDCPYAKSNFHFLSYCLGRWMNCQIKVSGYDEGEMEKKYEGLAFN</sequence>
<evidence type="ECO:0000313" key="3">
    <source>
        <dbReference type="EMBL" id="ELA46869.1"/>
    </source>
</evidence>
<organism evidence="3 4">
    <name type="scientific">Vavraia culicis (isolate floridensis)</name>
    <name type="common">Microsporidian parasite</name>
    <dbReference type="NCBI Taxonomy" id="948595"/>
    <lineage>
        <taxon>Eukaryota</taxon>
        <taxon>Fungi</taxon>
        <taxon>Fungi incertae sedis</taxon>
        <taxon>Microsporidia</taxon>
        <taxon>Pleistophoridae</taxon>
        <taxon>Vavraia</taxon>
    </lineage>
</organism>
<dbReference type="InterPro" id="IPR003890">
    <property type="entry name" value="MIF4G-like_typ-3"/>
</dbReference>
<dbReference type="InterPro" id="IPR016024">
    <property type="entry name" value="ARM-type_fold"/>
</dbReference>
<dbReference type="InParanoid" id="L2GTE0"/>
<evidence type="ECO:0000256" key="1">
    <source>
        <dbReference type="SAM" id="MobiDB-lite"/>
    </source>
</evidence>
<dbReference type="VEuPathDB" id="MicrosporidiaDB:VCUG_01643"/>
<dbReference type="GO" id="GO:0003723">
    <property type="term" value="F:RNA binding"/>
    <property type="evidence" value="ECO:0007669"/>
    <property type="project" value="InterPro"/>
</dbReference>
<evidence type="ECO:0000259" key="2">
    <source>
        <dbReference type="Pfam" id="PF02854"/>
    </source>
</evidence>
<dbReference type="OrthoDB" id="514777at2759"/>
<dbReference type="STRING" id="948595.L2GTE0"/>
<dbReference type="Gene3D" id="1.25.40.180">
    <property type="match status" value="1"/>
</dbReference>
<proteinExistence type="predicted"/>
<protein>
    <recommendedName>
        <fullName evidence="2">MIF4G domain-containing protein</fullName>
    </recommendedName>
</protein>
<dbReference type="AlphaFoldDB" id="L2GTE0"/>
<evidence type="ECO:0000313" key="4">
    <source>
        <dbReference type="Proteomes" id="UP000011081"/>
    </source>
</evidence>
<dbReference type="GeneID" id="19879517"/>
<dbReference type="HOGENOM" id="CLU_362557_0_0_1"/>
<dbReference type="PANTHER" id="PTHR23253">
    <property type="entry name" value="EUKARYOTIC TRANSLATION INITIATION FACTOR 4 GAMMA"/>
    <property type="match status" value="1"/>
</dbReference>
<dbReference type="EMBL" id="GL877430">
    <property type="protein sequence ID" value="ELA46869.1"/>
    <property type="molecule type" value="Genomic_DNA"/>
</dbReference>
<name>L2GTE0_VAVCU</name>
<feature type="domain" description="MIF4G" evidence="2">
    <location>
        <begin position="355"/>
        <end position="566"/>
    </location>
</feature>
<dbReference type="SUPFAM" id="SSF48371">
    <property type="entry name" value="ARM repeat"/>
    <property type="match status" value="1"/>
</dbReference>
<reference evidence="4" key="1">
    <citation type="submission" date="2011-03" db="EMBL/GenBank/DDBJ databases">
        <title>The genome sequence of Vavraia culicis strain floridensis.</title>
        <authorList>
            <consortium name="The Broad Institute Genome Sequencing Platform"/>
            <person name="Cuomo C."/>
            <person name="Becnel J."/>
            <person name="Sanscrainte N."/>
            <person name="Young S.K."/>
            <person name="Zeng Q."/>
            <person name="Gargeya S."/>
            <person name="Fitzgerald M."/>
            <person name="Haas B."/>
            <person name="Abouelleil A."/>
            <person name="Alvarado L."/>
            <person name="Arachchi H.M."/>
            <person name="Berlin A."/>
            <person name="Chapman S.B."/>
            <person name="Gearin G."/>
            <person name="Goldberg J."/>
            <person name="Griggs A."/>
            <person name="Gujja S."/>
            <person name="Hansen M."/>
            <person name="Heiman D."/>
            <person name="Howarth C."/>
            <person name="Larimer J."/>
            <person name="Lui A."/>
            <person name="MacDonald P.J.P."/>
            <person name="McCowen C."/>
            <person name="Montmayeur A."/>
            <person name="Murphy C."/>
            <person name="Neiman D."/>
            <person name="Pearson M."/>
            <person name="Priest M."/>
            <person name="Roberts A."/>
            <person name="Saif S."/>
            <person name="Shea T."/>
            <person name="Sisk P."/>
            <person name="Stolte C."/>
            <person name="Sykes S."/>
            <person name="Wortman J."/>
            <person name="Nusbaum C."/>
            <person name="Birren B."/>
        </authorList>
    </citation>
    <scope>NUCLEOTIDE SEQUENCE [LARGE SCALE GENOMIC DNA]</scope>
    <source>
        <strain evidence="4">floridensis</strain>
    </source>
</reference>
<gene>
    <name evidence="3" type="ORF">VCUG_01643</name>
</gene>
<feature type="region of interest" description="Disordered" evidence="1">
    <location>
        <begin position="103"/>
        <end position="130"/>
    </location>
</feature>
<dbReference type="RefSeq" id="XP_008074659.1">
    <property type="nucleotide sequence ID" value="XM_008076468.1"/>
</dbReference>
<accession>L2GTE0</accession>
<dbReference type="Proteomes" id="UP000011081">
    <property type="component" value="Unassembled WGS sequence"/>
</dbReference>
<feature type="region of interest" description="Disordered" evidence="1">
    <location>
        <begin position="145"/>
        <end position="166"/>
    </location>
</feature>
<feature type="compositionally biased region" description="Basic and acidic residues" evidence="1">
    <location>
        <begin position="119"/>
        <end position="130"/>
    </location>
</feature>
<dbReference type="OMA" id="NRIAWTN"/>